<dbReference type="RefSeq" id="XP_064771461.1">
    <property type="nucleotide sequence ID" value="XM_064911872.1"/>
</dbReference>
<name>A0ABR1FFX3_9ASCO</name>
<protein>
    <recommendedName>
        <fullName evidence="4">PWWP domain-containing protein</fullName>
    </recommendedName>
</protein>
<feature type="compositionally biased region" description="Basic and acidic residues" evidence="1">
    <location>
        <begin position="125"/>
        <end position="144"/>
    </location>
</feature>
<evidence type="ECO:0000256" key="1">
    <source>
        <dbReference type="SAM" id="MobiDB-lite"/>
    </source>
</evidence>
<feature type="compositionally biased region" description="Low complexity" evidence="1">
    <location>
        <begin position="315"/>
        <end position="328"/>
    </location>
</feature>
<feature type="region of interest" description="Disordered" evidence="1">
    <location>
        <begin position="41"/>
        <end position="157"/>
    </location>
</feature>
<feature type="region of interest" description="Disordered" evidence="1">
    <location>
        <begin position="242"/>
        <end position="346"/>
    </location>
</feature>
<accession>A0ABR1FFX3</accession>
<organism evidence="2 3">
    <name type="scientific">Myxozyma melibiosi</name>
    <dbReference type="NCBI Taxonomy" id="54550"/>
    <lineage>
        <taxon>Eukaryota</taxon>
        <taxon>Fungi</taxon>
        <taxon>Dikarya</taxon>
        <taxon>Ascomycota</taxon>
        <taxon>Saccharomycotina</taxon>
        <taxon>Lipomycetes</taxon>
        <taxon>Lipomycetales</taxon>
        <taxon>Lipomycetaceae</taxon>
        <taxon>Myxozyma</taxon>
    </lineage>
</organism>
<evidence type="ECO:0008006" key="4">
    <source>
        <dbReference type="Google" id="ProtNLM"/>
    </source>
</evidence>
<gene>
    <name evidence="2" type="ORF">BZA70DRAFT_273704</name>
</gene>
<feature type="compositionally biased region" description="Basic and acidic residues" evidence="1">
    <location>
        <begin position="74"/>
        <end position="87"/>
    </location>
</feature>
<comment type="caution">
    <text evidence="2">The sequence shown here is derived from an EMBL/GenBank/DDBJ whole genome shotgun (WGS) entry which is preliminary data.</text>
</comment>
<evidence type="ECO:0000313" key="2">
    <source>
        <dbReference type="EMBL" id="KAK7208428.1"/>
    </source>
</evidence>
<feature type="compositionally biased region" description="Basic and acidic residues" evidence="1">
    <location>
        <begin position="260"/>
        <end position="314"/>
    </location>
</feature>
<proteinExistence type="predicted"/>
<dbReference type="Proteomes" id="UP001498771">
    <property type="component" value="Unassembled WGS sequence"/>
</dbReference>
<dbReference type="GeneID" id="90037384"/>
<sequence>MWASRGDLKTLTTEQIKKYIETTAKGAKKDKALVTAYKIALEPPALEEFAKGSDDEASEDEAEADGKEDEDTKMEDAPDGDEKEKKGAATKKRKSAPIKDGDANGSTKKRKSSITKGNGEAAAKNGEKKPRAKKEASATKKKEAATAAAVKETRDEQTKHVLFLRHKLQKVFMTKDKPPQEEDMESMDKLFGKLENFQGLDLAMIRSTKINKVLKAIAKMTSIPLEPKYEFKSRSQKLLDAWNAKFDLGSPAPTQPPTDGKSEPKQEASEEKKDAPEEKKEAPEAKKVEEKKEEEKKDEEKKDEKKEEAEKSEPKATPAAVPEVAADAAAEKEPVKTEAPVAEAGA</sequence>
<evidence type="ECO:0000313" key="3">
    <source>
        <dbReference type="Proteomes" id="UP001498771"/>
    </source>
</evidence>
<feature type="compositionally biased region" description="Acidic residues" evidence="1">
    <location>
        <begin position="55"/>
        <end position="73"/>
    </location>
</feature>
<keyword evidence="3" id="KW-1185">Reference proteome</keyword>
<dbReference type="EMBL" id="JBBJBU010000001">
    <property type="protein sequence ID" value="KAK7208428.1"/>
    <property type="molecule type" value="Genomic_DNA"/>
</dbReference>
<reference evidence="2 3" key="1">
    <citation type="submission" date="2024-03" db="EMBL/GenBank/DDBJ databases">
        <title>Genome-scale model development and genomic sequencing of the oleaginous clade Lipomyces.</title>
        <authorList>
            <consortium name="Lawrence Berkeley National Laboratory"/>
            <person name="Czajka J.J."/>
            <person name="Han Y."/>
            <person name="Kim J."/>
            <person name="Mondo S.J."/>
            <person name="Hofstad B.A."/>
            <person name="Robles A."/>
            <person name="Haridas S."/>
            <person name="Riley R."/>
            <person name="LaButti K."/>
            <person name="Pangilinan J."/>
            <person name="Andreopoulos W."/>
            <person name="Lipzen A."/>
            <person name="Yan J."/>
            <person name="Wang M."/>
            <person name="Ng V."/>
            <person name="Grigoriev I.V."/>
            <person name="Spatafora J.W."/>
            <person name="Magnuson J.K."/>
            <person name="Baker S.E."/>
            <person name="Pomraning K.R."/>
        </authorList>
    </citation>
    <scope>NUCLEOTIDE SEQUENCE [LARGE SCALE GENOMIC DNA]</scope>
    <source>
        <strain evidence="2 3">Phaff 52-87</strain>
    </source>
</reference>